<reference evidence="3" key="2">
    <citation type="submission" date="2014-04" db="EMBL/GenBank/DDBJ databases">
        <authorList>
            <person name="Urmite Genomes U."/>
        </authorList>
    </citation>
    <scope>NUCLEOTIDE SEQUENCE</scope>
    <source>
        <strain evidence="3">DSM 44626</strain>
    </source>
</reference>
<evidence type="ECO:0000313" key="3">
    <source>
        <dbReference type="EMBL" id="CDO90842.1"/>
    </source>
</evidence>
<feature type="domain" description="Peptidase M24" evidence="1">
    <location>
        <begin position="158"/>
        <end position="361"/>
    </location>
</feature>
<sequence>MSVEVCPDERTLRSGRRQRALEQMAAHDLDVLVLGRQANVRYVTGAPQLWVAGTRPFGPSCVLVRETGAVHLLSTWDEGIPEDIPHENLYGISWNPMNTMSALQRIAGAATARRVGTDALSPVFAQLLPTAFPNAQLVDGELAMRAARRIKTAEEIAALRRSVAVAESALAAAVSELRPGVGEQALAGALLEASAAGGVSTPSNQDVAWVTSRRHPWRRADGDGRIQDGDLVAFSAGVLAGGYVGEVGRTWPADRKHAPDGAAALYGRWEGLWGRLIAACRPGAGAGELLAAYQAAGEPEPPMPVARGLGMGFDPPVVSKHLPSTAAEERLEAGMVLAVTGYVWEEGVGAVFGREAVLITADGPEVLTASPSWQP</sequence>
<evidence type="ECO:0000313" key="4">
    <source>
        <dbReference type="EMBL" id="ORX04423.1"/>
    </source>
</evidence>
<dbReference type="GO" id="GO:0004177">
    <property type="term" value="F:aminopeptidase activity"/>
    <property type="evidence" value="ECO:0007669"/>
    <property type="project" value="UniProtKB-KW"/>
</dbReference>
<dbReference type="InterPro" id="IPR000587">
    <property type="entry name" value="Creatinase_N"/>
</dbReference>
<organism evidence="3">
    <name type="scientific">Mycobacterium triplex</name>
    <dbReference type="NCBI Taxonomy" id="47839"/>
    <lineage>
        <taxon>Bacteria</taxon>
        <taxon>Bacillati</taxon>
        <taxon>Actinomycetota</taxon>
        <taxon>Actinomycetes</taxon>
        <taxon>Mycobacteriales</taxon>
        <taxon>Mycobacteriaceae</taxon>
        <taxon>Mycobacterium</taxon>
        <taxon>Mycobacterium simiae complex</taxon>
    </lineage>
</organism>
<dbReference type="PANTHER" id="PTHR46112">
    <property type="entry name" value="AMINOPEPTIDASE"/>
    <property type="match status" value="1"/>
</dbReference>
<protein>
    <submittedName>
        <fullName evidence="3">Peptidase, M24 family protein</fullName>
    </submittedName>
    <submittedName>
        <fullName evidence="4">Xaa-Pro aminopeptidase</fullName>
    </submittedName>
</protein>
<dbReference type="PANTHER" id="PTHR46112:SF8">
    <property type="entry name" value="CYTOPLASMIC PEPTIDASE PEPQ-RELATED"/>
    <property type="match status" value="1"/>
</dbReference>
<name>A0A024K5H8_9MYCO</name>
<dbReference type="InterPro" id="IPR050659">
    <property type="entry name" value="Peptidase_M24B"/>
</dbReference>
<dbReference type="Pfam" id="PF01321">
    <property type="entry name" value="Creatinase_N"/>
    <property type="match status" value="1"/>
</dbReference>
<evidence type="ECO:0000313" key="5">
    <source>
        <dbReference type="Proteomes" id="UP000193710"/>
    </source>
</evidence>
<evidence type="ECO:0000259" key="1">
    <source>
        <dbReference type="Pfam" id="PF00557"/>
    </source>
</evidence>
<dbReference type="Pfam" id="PF00557">
    <property type="entry name" value="Peptidase_M24"/>
    <property type="match status" value="1"/>
</dbReference>
<reference evidence="4 5" key="3">
    <citation type="submission" date="2016-01" db="EMBL/GenBank/DDBJ databases">
        <title>The new phylogeny of the genus Mycobacterium.</title>
        <authorList>
            <person name="Tarcisio F."/>
            <person name="Conor M."/>
            <person name="Antonella G."/>
            <person name="Elisabetta G."/>
            <person name="Giulia F.S."/>
            <person name="Sara T."/>
            <person name="Anna F."/>
            <person name="Clotilde B."/>
            <person name="Roberto B."/>
            <person name="Veronica D.S."/>
            <person name="Fabio R."/>
            <person name="Monica P."/>
            <person name="Olivier J."/>
            <person name="Enrico T."/>
            <person name="Nicola S."/>
        </authorList>
    </citation>
    <scope>NUCLEOTIDE SEQUENCE [LARGE SCALE GENOMIC DNA]</scope>
    <source>
        <strain evidence="4 5">DSM 44626</strain>
    </source>
</reference>
<accession>A0A024K5H8</accession>
<keyword evidence="4" id="KW-0378">Hydrolase</keyword>
<dbReference type="SUPFAM" id="SSF53092">
    <property type="entry name" value="Creatinase/prolidase N-terminal domain"/>
    <property type="match status" value="1"/>
</dbReference>
<dbReference type="eggNOG" id="COG0006">
    <property type="taxonomic scope" value="Bacteria"/>
</dbReference>
<dbReference type="Proteomes" id="UP000193710">
    <property type="component" value="Unassembled WGS sequence"/>
</dbReference>
<dbReference type="CDD" id="cd01066">
    <property type="entry name" value="APP_MetAP"/>
    <property type="match status" value="1"/>
</dbReference>
<dbReference type="OrthoDB" id="4504218at2"/>
<dbReference type="HOGENOM" id="CLU_733233_0_0_11"/>
<dbReference type="AlphaFoldDB" id="A0A024K5H8"/>
<proteinExistence type="predicted"/>
<evidence type="ECO:0000259" key="2">
    <source>
        <dbReference type="Pfam" id="PF01321"/>
    </source>
</evidence>
<dbReference type="InterPro" id="IPR000994">
    <property type="entry name" value="Pept_M24"/>
</dbReference>
<dbReference type="EMBL" id="HG964446">
    <property type="protein sequence ID" value="CDO90842.1"/>
    <property type="molecule type" value="Genomic_DNA"/>
</dbReference>
<feature type="domain" description="Creatinase N-terminal" evidence="2">
    <location>
        <begin position="16"/>
        <end position="150"/>
    </location>
</feature>
<dbReference type="InterPro" id="IPR029149">
    <property type="entry name" value="Creatin/AminoP/Spt16_N"/>
</dbReference>
<dbReference type="SUPFAM" id="SSF55920">
    <property type="entry name" value="Creatinase/aminopeptidase"/>
    <property type="match status" value="1"/>
</dbReference>
<dbReference type="EMBL" id="LQPY01000019">
    <property type="protein sequence ID" value="ORX04423.1"/>
    <property type="molecule type" value="Genomic_DNA"/>
</dbReference>
<gene>
    <name evidence="4" type="ORF">AWC29_15495</name>
    <name evidence="3" type="ORF">BN973_05242</name>
</gene>
<dbReference type="InterPro" id="IPR036005">
    <property type="entry name" value="Creatinase/aminopeptidase-like"/>
</dbReference>
<dbReference type="Gene3D" id="3.90.230.10">
    <property type="entry name" value="Creatinase/methionine aminopeptidase superfamily"/>
    <property type="match status" value="1"/>
</dbReference>
<dbReference type="RefSeq" id="WP_036471534.1">
    <property type="nucleotide sequence ID" value="NZ_HG964446.1"/>
</dbReference>
<keyword evidence="5" id="KW-1185">Reference proteome</keyword>
<reference evidence="3" key="1">
    <citation type="journal article" date="2014" name="Genome Announc.">
        <title>Draft Genome Sequence of Mycobacterium triplex DSM 44626.</title>
        <authorList>
            <person name="Sassi M."/>
            <person name="Croce O."/>
            <person name="Robert C."/>
            <person name="Raoult D."/>
            <person name="Drancourt M."/>
        </authorList>
    </citation>
    <scope>NUCLEOTIDE SEQUENCE [LARGE SCALE GENOMIC DNA]</scope>
    <source>
        <strain evidence="3">DSM 44626</strain>
    </source>
</reference>
<keyword evidence="4" id="KW-0031">Aminopeptidase</keyword>
<dbReference type="Proteomes" id="UP000028880">
    <property type="component" value="Unassembled WGS sequence"/>
</dbReference>
<dbReference type="STRING" id="47839.BN973_05242"/>
<keyword evidence="4" id="KW-0645">Protease</keyword>
<dbReference type="Gene3D" id="3.40.350.10">
    <property type="entry name" value="Creatinase/prolidase N-terminal domain"/>
    <property type="match status" value="1"/>
</dbReference>